<dbReference type="STRING" id="695939.SAMN00790413_05067"/>
<dbReference type="Gene3D" id="3.40.50.880">
    <property type="match status" value="1"/>
</dbReference>
<dbReference type="Proteomes" id="UP000192582">
    <property type="component" value="Unassembled WGS sequence"/>
</dbReference>
<keyword evidence="3" id="KW-0238">DNA-binding</keyword>
<sequence>MPSTHRRCALQVLKYPVAFLALPLMVGITTATSFLFAPAPPTPAFQGTLASPAPDPTKPTVAVVLALDGTEITDALAPYVVFQATGAFNVITVAETLRPVPLTGNLDVLPQFTFAALDARFGWAPDVIVVPNVLHLGTNEALRLWIKRHGQGGKSLVMSVCAGAEMVAAAGLLDGRPATTHWGDIARIKRKFPAVRWVRGQRYVDDGSVISTGGILSGVDGALRVIARLQGRDLAERVAQALHLETRYLDQTAISQFHLTFPDALITALNLLYRWDRPTLGAALFDGIDDLALASLYDTVPTALAGRLVSVAPEGPVTTRSGLHLVARRTPQQWATSRPLLIAGTPPAPPAWTAAYRRRPEWSSGGPFPFSAVLLGLARHTDLPTAVLASKRLEFRSWDAPPRGRRWWTSTVVLRPLALGALSLVLFRLLEQRPWNRRRLAAGL</sequence>
<feature type="transmembrane region" description="Helical" evidence="1">
    <location>
        <begin position="12"/>
        <end position="36"/>
    </location>
</feature>
<dbReference type="SUPFAM" id="SSF52317">
    <property type="entry name" value="Class I glutamine amidotransferase-like"/>
    <property type="match status" value="1"/>
</dbReference>
<dbReference type="InterPro" id="IPR029062">
    <property type="entry name" value="Class_I_gatase-like"/>
</dbReference>
<evidence type="ECO:0000313" key="4">
    <source>
        <dbReference type="Proteomes" id="UP000192582"/>
    </source>
</evidence>
<accession>A0A1W1UU01</accession>
<evidence type="ECO:0000259" key="2">
    <source>
        <dbReference type="Pfam" id="PF01965"/>
    </source>
</evidence>
<dbReference type="EMBL" id="FWWU01000007">
    <property type="protein sequence ID" value="SMB84281.1"/>
    <property type="molecule type" value="Genomic_DNA"/>
</dbReference>
<name>A0A1W1UU01_9DEIO</name>
<evidence type="ECO:0000256" key="1">
    <source>
        <dbReference type="SAM" id="Phobius"/>
    </source>
</evidence>
<keyword evidence="1" id="KW-1133">Transmembrane helix</keyword>
<reference evidence="3 4" key="1">
    <citation type="submission" date="2017-04" db="EMBL/GenBank/DDBJ databases">
        <authorList>
            <person name="Afonso C.L."/>
            <person name="Miller P.J."/>
            <person name="Scott M.A."/>
            <person name="Spackman E."/>
            <person name="Goraichik I."/>
            <person name="Dimitrov K.M."/>
            <person name="Suarez D.L."/>
            <person name="Swayne D.E."/>
        </authorList>
    </citation>
    <scope>NUCLEOTIDE SEQUENCE [LARGE SCALE GENOMIC DNA]</scope>
    <source>
        <strain evidence="3 4">KR-140</strain>
    </source>
</reference>
<dbReference type="InterPro" id="IPR052158">
    <property type="entry name" value="INH-QAR"/>
</dbReference>
<protein>
    <submittedName>
        <fullName evidence="3">Transcriptional regulator GlxA family, contains an amidase domain and an AraC-type DNA-binding HTH domain</fullName>
    </submittedName>
</protein>
<dbReference type="AlphaFoldDB" id="A0A1W1UU01"/>
<dbReference type="InterPro" id="IPR002818">
    <property type="entry name" value="DJ-1/PfpI"/>
</dbReference>
<evidence type="ECO:0000313" key="3">
    <source>
        <dbReference type="EMBL" id="SMB84281.1"/>
    </source>
</evidence>
<dbReference type="RefSeq" id="WP_170928547.1">
    <property type="nucleotide sequence ID" value="NZ_FWWU01000007.1"/>
</dbReference>
<dbReference type="Pfam" id="PF01965">
    <property type="entry name" value="DJ-1_PfpI"/>
    <property type="match status" value="1"/>
</dbReference>
<organism evidence="3 4">
    <name type="scientific">Deinococcus hopiensis KR-140</name>
    <dbReference type="NCBI Taxonomy" id="695939"/>
    <lineage>
        <taxon>Bacteria</taxon>
        <taxon>Thermotogati</taxon>
        <taxon>Deinococcota</taxon>
        <taxon>Deinococci</taxon>
        <taxon>Deinococcales</taxon>
        <taxon>Deinococcaceae</taxon>
        <taxon>Deinococcus</taxon>
    </lineage>
</organism>
<dbReference type="PANTHER" id="PTHR43130:SF3">
    <property type="entry name" value="HTH-TYPE TRANSCRIPTIONAL REGULATOR RV1931C"/>
    <property type="match status" value="1"/>
</dbReference>
<keyword evidence="1" id="KW-0472">Membrane</keyword>
<dbReference type="GO" id="GO:0003677">
    <property type="term" value="F:DNA binding"/>
    <property type="evidence" value="ECO:0007669"/>
    <property type="project" value="UniProtKB-KW"/>
</dbReference>
<proteinExistence type="predicted"/>
<dbReference type="PANTHER" id="PTHR43130">
    <property type="entry name" value="ARAC-FAMILY TRANSCRIPTIONAL REGULATOR"/>
    <property type="match status" value="1"/>
</dbReference>
<gene>
    <name evidence="3" type="ORF">SAMN00790413_05067</name>
</gene>
<keyword evidence="1" id="KW-0812">Transmembrane</keyword>
<feature type="domain" description="DJ-1/PfpI" evidence="2">
    <location>
        <begin position="61"/>
        <end position="213"/>
    </location>
</feature>
<keyword evidence="4" id="KW-1185">Reference proteome</keyword>